<dbReference type="AlphaFoldDB" id="A0A0D7BIC4"/>
<dbReference type="InterPro" id="IPR045072">
    <property type="entry name" value="MKRN-like"/>
</dbReference>
<feature type="domain" description="C3H1-type" evidence="7">
    <location>
        <begin position="43"/>
        <end position="70"/>
    </location>
</feature>
<feature type="zinc finger region" description="C3H1-type" evidence="5">
    <location>
        <begin position="166"/>
        <end position="201"/>
    </location>
</feature>
<dbReference type="SMART" id="SM00184">
    <property type="entry name" value="RING"/>
    <property type="match status" value="1"/>
</dbReference>
<evidence type="ECO:0000256" key="3">
    <source>
        <dbReference type="ARBA" id="ARBA00022771"/>
    </source>
</evidence>
<dbReference type="OrthoDB" id="250836at2759"/>
<reference evidence="8 9" key="1">
    <citation type="journal article" date="2015" name="Fungal Genet. Biol.">
        <title>Evolution of novel wood decay mechanisms in Agaricales revealed by the genome sequences of Fistulina hepatica and Cylindrobasidium torrendii.</title>
        <authorList>
            <person name="Floudas D."/>
            <person name="Held B.W."/>
            <person name="Riley R."/>
            <person name="Nagy L.G."/>
            <person name="Koehler G."/>
            <person name="Ransdell A.S."/>
            <person name="Younus H."/>
            <person name="Chow J."/>
            <person name="Chiniquy J."/>
            <person name="Lipzen A."/>
            <person name="Tritt A."/>
            <person name="Sun H."/>
            <person name="Haridas S."/>
            <person name="LaButti K."/>
            <person name="Ohm R.A."/>
            <person name="Kues U."/>
            <person name="Blanchette R.A."/>
            <person name="Grigoriev I.V."/>
            <person name="Minto R.E."/>
            <person name="Hibbett D.S."/>
        </authorList>
    </citation>
    <scope>NUCLEOTIDE SEQUENCE [LARGE SCALE GENOMIC DNA]</scope>
    <source>
        <strain evidence="8 9">FP15055 ss-10</strain>
    </source>
</reference>
<feature type="domain" description="C3H1-type" evidence="7">
    <location>
        <begin position="166"/>
        <end position="201"/>
    </location>
</feature>
<feature type="domain" description="RING-type" evidence="6">
    <location>
        <begin position="85"/>
        <end position="136"/>
    </location>
</feature>
<dbReference type="PROSITE" id="PS00518">
    <property type="entry name" value="ZF_RING_1"/>
    <property type="match status" value="1"/>
</dbReference>
<dbReference type="Pfam" id="PF00097">
    <property type="entry name" value="zf-C3HC4"/>
    <property type="match status" value="1"/>
</dbReference>
<dbReference type="GO" id="GO:0061630">
    <property type="term" value="F:ubiquitin protein ligase activity"/>
    <property type="evidence" value="ECO:0007669"/>
    <property type="project" value="InterPro"/>
</dbReference>
<feature type="domain" description="C3H1-type" evidence="7">
    <location>
        <begin position="7"/>
        <end position="35"/>
    </location>
</feature>
<keyword evidence="4 5" id="KW-0862">Zinc</keyword>
<protein>
    <submittedName>
        <fullName evidence="8">Uncharacterized protein</fullName>
    </submittedName>
</protein>
<dbReference type="InterPro" id="IPR001841">
    <property type="entry name" value="Znf_RING"/>
</dbReference>
<keyword evidence="1" id="KW-0808">Transferase</keyword>
<organism evidence="8 9">
    <name type="scientific">Cylindrobasidium torrendii FP15055 ss-10</name>
    <dbReference type="NCBI Taxonomy" id="1314674"/>
    <lineage>
        <taxon>Eukaryota</taxon>
        <taxon>Fungi</taxon>
        <taxon>Dikarya</taxon>
        <taxon>Basidiomycota</taxon>
        <taxon>Agaricomycotina</taxon>
        <taxon>Agaricomycetes</taxon>
        <taxon>Agaricomycetidae</taxon>
        <taxon>Agaricales</taxon>
        <taxon>Marasmiineae</taxon>
        <taxon>Physalacriaceae</taxon>
        <taxon>Cylindrobasidium</taxon>
    </lineage>
</organism>
<dbReference type="PANTHER" id="PTHR11224:SF10">
    <property type="entry name" value="IP09428P-RELATED"/>
    <property type="match status" value="1"/>
</dbReference>
<dbReference type="SUPFAM" id="SSF57850">
    <property type="entry name" value="RING/U-box"/>
    <property type="match status" value="1"/>
</dbReference>
<dbReference type="InterPro" id="IPR036855">
    <property type="entry name" value="Znf_CCCH_sf"/>
</dbReference>
<dbReference type="EMBL" id="KN880470">
    <property type="protein sequence ID" value="KIY70308.1"/>
    <property type="molecule type" value="Genomic_DNA"/>
</dbReference>
<keyword evidence="2 5" id="KW-0479">Metal-binding</keyword>
<dbReference type="SUPFAM" id="SSF90229">
    <property type="entry name" value="CCCH zinc finger"/>
    <property type="match status" value="1"/>
</dbReference>
<evidence type="ECO:0000256" key="4">
    <source>
        <dbReference type="ARBA" id="ARBA00022833"/>
    </source>
</evidence>
<dbReference type="Proteomes" id="UP000054007">
    <property type="component" value="Unassembled WGS sequence"/>
</dbReference>
<dbReference type="PROSITE" id="PS50089">
    <property type="entry name" value="ZF_RING_2"/>
    <property type="match status" value="1"/>
</dbReference>
<dbReference type="GO" id="GO:0008270">
    <property type="term" value="F:zinc ion binding"/>
    <property type="evidence" value="ECO:0007669"/>
    <property type="project" value="UniProtKB-KW"/>
</dbReference>
<dbReference type="InterPro" id="IPR018957">
    <property type="entry name" value="Znf_C3HC4_RING-type"/>
</dbReference>
<evidence type="ECO:0000256" key="1">
    <source>
        <dbReference type="ARBA" id="ARBA00022679"/>
    </source>
</evidence>
<keyword evidence="3 5" id="KW-0863">Zinc-finger</keyword>
<dbReference type="Gene3D" id="3.30.40.10">
    <property type="entry name" value="Zinc/RING finger domain, C3HC4 (zinc finger)"/>
    <property type="match status" value="1"/>
</dbReference>
<dbReference type="GO" id="GO:0000209">
    <property type="term" value="P:protein polyubiquitination"/>
    <property type="evidence" value="ECO:0007669"/>
    <property type="project" value="InterPro"/>
</dbReference>
<evidence type="ECO:0000259" key="7">
    <source>
        <dbReference type="PROSITE" id="PS50103"/>
    </source>
</evidence>
<gene>
    <name evidence="8" type="ORF">CYLTODRAFT_196202</name>
</gene>
<proteinExistence type="predicted"/>
<feature type="zinc finger region" description="C3H1-type" evidence="5">
    <location>
        <begin position="43"/>
        <end position="70"/>
    </location>
</feature>
<dbReference type="InterPro" id="IPR013083">
    <property type="entry name" value="Znf_RING/FYVE/PHD"/>
</dbReference>
<dbReference type="InterPro" id="IPR000571">
    <property type="entry name" value="Znf_CCCH"/>
</dbReference>
<dbReference type="PANTHER" id="PTHR11224">
    <property type="entry name" value="MAKORIN-RELATED"/>
    <property type="match status" value="1"/>
</dbReference>
<evidence type="ECO:0000256" key="5">
    <source>
        <dbReference type="PROSITE-ProRule" id="PRU00723"/>
    </source>
</evidence>
<keyword evidence="9" id="KW-1185">Reference proteome</keyword>
<dbReference type="InterPro" id="IPR017907">
    <property type="entry name" value="Znf_RING_CS"/>
</dbReference>
<dbReference type="STRING" id="1314674.A0A0D7BIC4"/>
<dbReference type="Pfam" id="PF00642">
    <property type="entry name" value="zf-CCCH"/>
    <property type="match status" value="1"/>
</dbReference>
<evidence type="ECO:0000313" key="8">
    <source>
        <dbReference type="EMBL" id="KIY70308.1"/>
    </source>
</evidence>
<dbReference type="Gene3D" id="3.30.1370.210">
    <property type="match status" value="1"/>
</dbReference>
<evidence type="ECO:0000259" key="6">
    <source>
        <dbReference type="PROSITE" id="PS50089"/>
    </source>
</evidence>
<accession>A0A0D7BIC4</accession>
<name>A0A0D7BIC4_9AGAR</name>
<dbReference type="SMART" id="SM00356">
    <property type="entry name" value="ZnF_C3H1"/>
    <property type="match status" value="3"/>
</dbReference>
<sequence>MERPSTSKSRGTCKYYKDPRGCFAGGKCKFKHAEPDVEALTPYDQAKTCRFYVQGYCKRGESCWFKHSLPKSTGSAAEDDEPEPCSICFDTPTTYGLLVSCSHVFCIKCIKEWRESARKNNEENMMKVTKQCPMCRAESKYVMPSSIPFRNGDSRKESALATYKESMAKVRCRHFERSKKDPTMTTFCPFGKDCFYQHLNDDGTPYIFADGVDVNMRA</sequence>
<dbReference type="PROSITE" id="PS50103">
    <property type="entry name" value="ZF_C3H1"/>
    <property type="match status" value="3"/>
</dbReference>
<evidence type="ECO:0000256" key="2">
    <source>
        <dbReference type="ARBA" id="ARBA00022723"/>
    </source>
</evidence>
<evidence type="ECO:0000313" key="9">
    <source>
        <dbReference type="Proteomes" id="UP000054007"/>
    </source>
</evidence>
<feature type="zinc finger region" description="C3H1-type" evidence="5">
    <location>
        <begin position="7"/>
        <end position="35"/>
    </location>
</feature>